<dbReference type="InterPro" id="IPR013424">
    <property type="entry name" value="Ice-binding_C"/>
</dbReference>
<dbReference type="EMBL" id="CP036525">
    <property type="protein sequence ID" value="QDT02585.1"/>
    <property type="molecule type" value="Genomic_DNA"/>
</dbReference>
<keyword evidence="3" id="KW-1185">Reference proteome</keyword>
<dbReference type="KEGG" id="rlc:K227x_09630"/>
<dbReference type="RefSeq" id="WP_145168297.1">
    <property type="nucleotide sequence ID" value="NZ_CP036525.1"/>
</dbReference>
<dbReference type="NCBIfam" id="TIGR02595">
    <property type="entry name" value="PEP_CTERM"/>
    <property type="match status" value="1"/>
</dbReference>
<feature type="signal peptide" evidence="1">
    <location>
        <begin position="1"/>
        <end position="22"/>
    </location>
</feature>
<keyword evidence="1" id="KW-0732">Signal</keyword>
<evidence type="ECO:0000256" key="1">
    <source>
        <dbReference type="SAM" id="SignalP"/>
    </source>
</evidence>
<dbReference type="Proteomes" id="UP000318538">
    <property type="component" value="Chromosome"/>
</dbReference>
<accession>A0A517N616</accession>
<gene>
    <name evidence="2" type="ORF">K227x_09630</name>
</gene>
<reference evidence="2 3" key="1">
    <citation type="submission" date="2019-02" db="EMBL/GenBank/DDBJ databases">
        <title>Deep-cultivation of Planctomycetes and their phenomic and genomic characterization uncovers novel biology.</title>
        <authorList>
            <person name="Wiegand S."/>
            <person name="Jogler M."/>
            <person name="Boedeker C."/>
            <person name="Pinto D."/>
            <person name="Vollmers J."/>
            <person name="Rivas-Marin E."/>
            <person name="Kohn T."/>
            <person name="Peeters S.H."/>
            <person name="Heuer A."/>
            <person name="Rast P."/>
            <person name="Oberbeckmann S."/>
            <person name="Bunk B."/>
            <person name="Jeske O."/>
            <person name="Meyerdierks A."/>
            <person name="Storesund J.E."/>
            <person name="Kallscheuer N."/>
            <person name="Luecker S."/>
            <person name="Lage O.M."/>
            <person name="Pohl T."/>
            <person name="Merkel B.J."/>
            <person name="Hornburger P."/>
            <person name="Mueller R.-W."/>
            <person name="Bruemmer F."/>
            <person name="Labrenz M."/>
            <person name="Spormann A.M."/>
            <person name="Op den Camp H."/>
            <person name="Overmann J."/>
            <person name="Amann R."/>
            <person name="Jetten M.S.M."/>
            <person name="Mascher T."/>
            <person name="Medema M.H."/>
            <person name="Devos D.P."/>
            <person name="Kaster A.-K."/>
            <person name="Ovreas L."/>
            <person name="Rohde M."/>
            <person name="Galperin M.Y."/>
            <person name="Jogler C."/>
        </authorList>
    </citation>
    <scope>NUCLEOTIDE SEQUENCE [LARGE SCALE GENOMIC DNA]</scope>
    <source>
        <strain evidence="2 3">K22_7</strain>
    </source>
</reference>
<organism evidence="2 3">
    <name type="scientific">Rubripirellula lacrimiformis</name>
    <dbReference type="NCBI Taxonomy" id="1930273"/>
    <lineage>
        <taxon>Bacteria</taxon>
        <taxon>Pseudomonadati</taxon>
        <taxon>Planctomycetota</taxon>
        <taxon>Planctomycetia</taxon>
        <taxon>Pirellulales</taxon>
        <taxon>Pirellulaceae</taxon>
        <taxon>Rubripirellula</taxon>
    </lineage>
</organism>
<evidence type="ECO:0000313" key="2">
    <source>
        <dbReference type="EMBL" id="QDT02585.1"/>
    </source>
</evidence>
<feature type="chain" id="PRO_5021708021" description="PEP-CTERM protein-sorting domain-containing protein" evidence="1">
    <location>
        <begin position="23"/>
        <end position="292"/>
    </location>
</feature>
<dbReference type="OrthoDB" id="9151625at2"/>
<protein>
    <recommendedName>
        <fullName evidence="4">PEP-CTERM protein-sorting domain-containing protein</fullName>
    </recommendedName>
</protein>
<name>A0A517N616_9BACT</name>
<proteinExistence type="predicted"/>
<sequence precursor="true">MPKNTSSLTALFLLFAWSTAQAGIYSGPTDTANSIDGAIAKDDSRIVQWANLIDASRTMFGPRGSTAINQTGGFNSLGDLDATEISNDDSPGFLTVMFPTGISDAAGHDFAIFENGFTLGSAGGVAGLFAEFAYVDVSTNGTDFARFSSVSLNAGALPGGFGTAFSGFDVTNVHNLAGKHAAGFGTPFDLAELASDPLVAAGLLDLNNIQYVRMFDIPGNGSYTDSLGNPIYDNWLTSGSGGFDFRLGEGLGVGVLNVAAVPEPSSLAALAILAGTTVYIRKRRQVTSRGNR</sequence>
<evidence type="ECO:0008006" key="4">
    <source>
        <dbReference type="Google" id="ProtNLM"/>
    </source>
</evidence>
<evidence type="ECO:0000313" key="3">
    <source>
        <dbReference type="Proteomes" id="UP000318538"/>
    </source>
</evidence>
<dbReference type="AlphaFoldDB" id="A0A517N616"/>